<evidence type="ECO:0000256" key="2">
    <source>
        <dbReference type="SAM" id="MobiDB-lite"/>
    </source>
</evidence>
<organism evidence="4 5">
    <name type="scientific">Camelus dromedarius</name>
    <name type="common">Dromedary</name>
    <name type="synonym">Arabian camel</name>
    <dbReference type="NCBI Taxonomy" id="9838"/>
    <lineage>
        <taxon>Eukaryota</taxon>
        <taxon>Metazoa</taxon>
        <taxon>Chordata</taxon>
        <taxon>Craniata</taxon>
        <taxon>Vertebrata</taxon>
        <taxon>Euteleostomi</taxon>
        <taxon>Mammalia</taxon>
        <taxon>Eutheria</taxon>
        <taxon>Laurasiatheria</taxon>
        <taxon>Artiodactyla</taxon>
        <taxon>Tylopoda</taxon>
        <taxon>Camelidae</taxon>
        <taxon>Camelus</taxon>
    </lineage>
</organism>
<evidence type="ECO:0000313" key="5">
    <source>
        <dbReference type="Proteomes" id="UP000299084"/>
    </source>
</evidence>
<dbReference type="SUPFAM" id="SSF50729">
    <property type="entry name" value="PH domain-like"/>
    <property type="match status" value="1"/>
</dbReference>
<feature type="non-terminal residue" evidence="4">
    <location>
        <position position="340"/>
    </location>
</feature>
<evidence type="ECO:0000256" key="1">
    <source>
        <dbReference type="ARBA" id="ARBA00029462"/>
    </source>
</evidence>
<evidence type="ECO:0000313" key="4">
    <source>
        <dbReference type="EMBL" id="KAB1252684.1"/>
    </source>
</evidence>
<dbReference type="Gene3D" id="2.30.29.30">
    <property type="entry name" value="Pleckstrin-homology domain (PH domain)/Phosphotyrosine-binding domain (PTB)"/>
    <property type="match status" value="1"/>
</dbReference>
<sequence>LAPALVRAAARPHERRPRFWSTTHHRRSPRPAAIDLEFSLSRPAGPGCVRKEFRDRFVFVVQTAARAFYLVAKTEEEMQLWVRSISQVCNLGHVEDRAGNLEQMLFEKSCLSQYEPFNWEMICPADSMESLSRTASSVQPSPASALHTRDDPSSSTVATEETGSESEFLFLPDYLILSNCETGRLRHASLPTRRESWSNSDRSLEQMSSDDVFVDSLQPLPLSSLMFRSRQGSGPQAALVWTRDTNGPPSDHFSLPLLETSLKASIQVEKNQGSLPYGVKDQDVLAHTPPPRPPKPSHLSERRLDEQLVWSGRSSIEKPECTMVPRRISLSGLDNMRTWK</sequence>
<dbReference type="PANTHER" id="PTHR45960:SF3">
    <property type="entry name" value="GRB2-ASSOCIATED-BINDING PROTEIN 3"/>
    <property type="match status" value="1"/>
</dbReference>
<accession>A0A5N4C1Y6</accession>
<comment type="caution">
    <text evidence="4">The sequence shown here is derived from an EMBL/GenBank/DDBJ whole genome shotgun (WGS) entry which is preliminary data.</text>
</comment>
<protein>
    <submittedName>
        <fullName evidence="4">GRB2-associated-binding protein 3</fullName>
    </submittedName>
</protein>
<keyword evidence="5" id="KW-1185">Reference proteome</keyword>
<dbReference type="Proteomes" id="UP000299084">
    <property type="component" value="Unassembled WGS sequence"/>
</dbReference>
<gene>
    <name evidence="4" type="ORF">Cadr_000002442</name>
</gene>
<dbReference type="PANTHER" id="PTHR45960">
    <property type="entry name" value="GRB2-ASSOCIATED-BINDING PROTEIN"/>
    <property type="match status" value="1"/>
</dbReference>
<feature type="region of interest" description="Disordered" evidence="2">
    <location>
        <begin position="274"/>
        <end position="304"/>
    </location>
</feature>
<dbReference type="InterPro" id="IPR011993">
    <property type="entry name" value="PH-like_dom_sf"/>
</dbReference>
<dbReference type="PROSITE" id="PS50003">
    <property type="entry name" value="PH_DOMAIN"/>
    <property type="match status" value="1"/>
</dbReference>
<reference evidence="4 5" key="1">
    <citation type="journal article" date="2019" name="Mol. Ecol. Resour.">
        <title>Improving Illumina assemblies with Hi-C and long reads: an example with the North African dromedary.</title>
        <authorList>
            <person name="Elbers J.P."/>
            <person name="Rogers M.F."/>
            <person name="Perelman P.L."/>
            <person name="Proskuryakova A.A."/>
            <person name="Serdyukova N.A."/>
            <person name="Johnson W.E."/>
            <person name="Horin P."/>
            <person name="Corander J."/>
            <person name="Murphy D."/>
            <person name="Burger P.A."/>
        </authorList>
    </citation>
    <scope>NUCLEOTIDE SEQUENCE [LARGE SCALE GENOMIC DNA]</scope>
    <source>
        <strain evidence="4">Drom800</strain>
        <tissue evidence="4">Blood</tissue>
    </source>
</reference>
<feature type="domain" description="PH" evidence="3">
    <location>
        <begin position="1"/>
        <end position="90"/>
    </location>
</feature>
<feature type="region of interest" description="Disordered" evidence="2">
    <location>
        <begin position="133"/>
        <end position="162"/>
    </location>
</feature>
<dbReference type="AlphaFoldDB" id="A0A5N4C1Y6"/>
<feature type="non-terminal residue" evidence="4">
    <location>
        <position position="1"/>
    </location>
</feature>
<dbReference type="GO" id="GO:0007165">
    <property type="term" value="P:signal transduction"/>
    <property type="evidence" value="ECO:0007669"/>
    <property type="project" value="TreeGrafter"/>
</dbReference>
<dbReference type="GO" id="GO:0005737">
    <property type="term" value="C:cytoplasm"/>
    <property type="evidence" value="ECO:0007669"/>
    <property type="project" value="TreeGrafter"/>
</dbReference>
<dbReference type="InterPro" id="IPR046355">
    <property type="entry name" value="Gab1-4-like"/>
</dbReference>
<comment type="similarity">
    <text evidence="1">Belongs to the GAB family.</text>
</comment>
<feature type="compositionally biased region" description="Polar residues" evidence="2">
    <location>
        <begin position="133"/>
        <end position="142"/>
    </location>
</feature>
<name>A0A5N4C1Y6_CAMDR</name>
<dbReference type="InterPro" id="IPR001849">
    <property type="entry name" value="PH_domain"/>
</dbReference>
<proteinExistence type="inferred from homology"/>
<dbReference type="EMBL" id="JWIN03000037">
    <property type="protein sequence ID" value="KAB1252684.1"/>
    <property type="molecule type" value="Genomic_DNA"/>
</dbReference>
<dbReference type="GO" id="GO:0035591">
    <property type="term" value="F:signaling adaptor activity"/>
    <property type="evidence" value="ECO:0007669"/>
    <property type="project" value="TreeGrafter"/>
</dbReference>
<dbReference type="STRING" id="9838.ENSCDRP00005024601"/>
<evidence type="ECO:0000259" key="3">
    <source>
        <dbReference type="PROSITE" id="PS50003"/>
    </source>
</evidence>